<feature type="compositionally biased region" description="Acidic residues" evidence="1">
    <location>
        <begin position="125"/>
        <end position="149"/>
    </location>
</feature>
<sequence>AAGGRRGAEEAADRQQAYPHRVLQEESQGEEAVGRLFHQAFTEAVEEDRLGDVMGVTFIGNPFDQEGEYDDSDWEMNTADEWIMPPQEIAFIDDVGRATINVILRPGGDSESSGEDTDGIWAISNEDEESEDEDYNPDEDEEQYDDVEQDLYHYYSDSDEDVDYVTYPLPETEEQAPEVDKVEVVDAPTTGEASDTD</sequence>
<evidence type="ECO:0000313" key="2">
    <source>
        <dbReference type="EMBL" id="KAJ8916658.1"/>
    </source>
</evidence>
<evidence type="ECO:0000256" key="1">
    <source>
        <dbReference type="SAM" id="MobiDB-lite"/>
    </source>
</evidence>
<dbReference type="AlphaFoldDB" id="A0AAV8VQX7"/>
<accession>A0AAV8VQX7</accession>
<name>A0AAV8VQX7_9CUCU</name>
<reference evidence="2 3" key="1">
    <citation type="journal article" date="2023" name="Insect Mol. Biol.">
        <title>Genome sequencing provides insights into the evolution of gene families encoding plant cell wall-degrading enzymes in longhorned beetles.</title>
        <authorList>
            <person name="Shin N.R."/>
            <person name="Okamura Y."/>
            <person name="Kirsch R."/>
            <person name="Pauchet Y."/>
        </authorList>
    </citation>
    <scope>NUCLEOTIDE SEQUENCE [LARGE SCALE GENOMIC DNA]</scope>
    <source>
        <strain evidence="2">EAD_L_NR</strain>
    </source>
</reference>
<comment type="caution">
    <text evidence="2">The sequence shown here is derived from an EMBL/GenBank/DDBJ whole genome shotgun (WGS) entry which is preliminary data.</text>
</comment>
<dbReference type="Proteomes" id="UP001159042">
    <property type="component" value="Unassembled WGS sequence"/>
</dbReference>
<feature type="region of interest" description="Disordered" evidence="1">
    <location>
        <begin position="104"/>
        <end position="197"/>
    </location>
</feature>
<feature type="compositionally biased region" description="Basic and acidic residues" evidence="1">
    <location>
        <begin position="1"/>
        <end position="13"/>
    </location>
</feature>
<gene>
    <name evidence="2" type="ORF">NQ315_000303</name>
</gene>
<protein>
    <submittedName>
        <fullName evidence="2">Uncharacterized protein</fullName>
    </submittedName>
</protein>
<feature type="region of interest" description="Disordered" evidence="1">
    <location>
        <begin position="1"/>
        <end position="30"/>
    </location>
</feature>
<evidence type="ECO:0000313" key="3">
    <source>
        <dbReference type="Proteomes" id="UP001159042"/>
    </source>
</evidence>
<feature type="non-terminal residue" evidence="2">
    <location>
        <position position="1"/>
    </location>
</feature>
<dbReference type="EMBL" id="JANEYG010000041">
    <property type="protein sequence ID" value="KAJ8916658.1"/>
    <property type="molecule type" value="Genomic_DNA"/>
</dbReference>
<organism evidence="2 3">
    <name type="scientific">Exocentrus adspersus</name>
    <dbReference type="NCBI Taxonomy" id="1586481"/>
    <lineage>
        <taxon>Eukaryota</taxon>
        <taxon>Metazoa</taxon>
        <taxon>Ecdysozoa</taxon>
        <taxon>Arthropoda</taxon>
        <taxon>Hexapoda</taxon>
        <taxon>Insecta</taxon>
        <taxon>Pterygota</taxon>
        <taxon>Neoptera</taxon>
        <taxon>Endopterygota</taxon>
        <taxon>Coleoptera</taxon>
        <taxon>Polyphaga</taxon>
        <taxon>Cucujiformia</taxon>
        <taxon>Chrysomeloidea</taxon>
        <taxon>Cerambycidae</taxon>
        <taxon>Lamiinae</taxon>
        <taxon>Acanthocinini</taxon>
        <taxon>Exocentrus</taxon>
    </lineage>
</organism>
<proteinExistence type="predicted"/>
<keyword evidence="3" id="KW-1185">Reference proteome</keyword>